<feature type="transmembrane region" description="Helical" evidence="7">
    <location>
        <begin position="20"/>
        <end position="43"/>
    </location>
</feature>
<comment type="caution">
    <text evidence="8">The sequence shown here is derived from an EMBL/GenBank/DDBJ whole genome shotgun (WGS) entry which is preliminary data.</text>
</comment>
<dbReference type="AlphaFoldDB" id="A0A1J5TU77"/>
<evidence type="ECO:0000256" key="7">
    <source>
        <dbReference type="SAM" id="Phobius"/>
    </source>
</evidence>
<dbReference type="Proteomes" id="UP000182798">
    <property type="component" value="Unassembled WGS sequence"/>
</dbReference>
<dbReference type="Pfam" id="PF13440">
    <property type="entry name" value="Polysacc_synt_3"/>
    <property type="match status" value="1"/>
</dbReference>
<feature type="transmembrane region" description="Helical" evidence="7">
    <location>
        <begin position="174"/>
        <end position="195"/>
    </location>
</feature>
<keyword evidence="5 7" id="KW-1133">Transmembrane helix</keyword>
<sequence length="261" mass="29023">MISISLGYAIFIGGDSLPIGLILGQMIGQFLSFLVFLFCTDIVQMITLKKLKVSFVTVFNQIQKIPILLTTHLAASLSSRMPTLIMSAAGGMSAAGVFAMAERVVGVPTGAFSQAVGQVVRHQYRKIHEANNSNTSLPRKIIKSTFFFVIFGYGLLITLADWLVPLVLGEQWHVAIVFVQIIAVMELFNFVFYSVEDIAIIRDNFSYRMWAQITQLIFLLALYAVVNTTSILSNIELVLGLICLVRILFVVYDLTKTWRGV</sequence>
<comment type="similarity">
    <text evidence="2">Belongs to the polysaccharide synthase family.</text>
</comment>
<comment type="subcellular location">
    <subcellularLocation>
        <location evidence="1">Cell membrane</location>
        <topology evidence="1">Multi-pass membrane protein</topology>
    </subcellularLocation>
</comment>
<evidence type="ECO:0000256" key="4">
    <source>
        <dbReference type="ARBA" id="ARBA00022692"/>
    </source>
</evidence>
<name>A0A1J5TU77_9GAMM</name>
<evidence type="ECO:0000256" key="6">
    <source>
        <dbReference type="ARBA" id="ARBA00023136"/>
    </source>
</evidence>
<evidence type="ECO:0000256" key="5">
    <source>
        <dbReference type="ARBA" id="ARBA00022989"/>
    </source>
</evidence>
<proteinExistence type="inferred from homology"/>
<keyword evidence="3" id="KW-1003">Cell membrane</keyword>
<feature type="transmembrane region" description="Helical" evidence="7">
    <location>
        <begin position="231"/>
        <end position="252"/>
    </location>
</feature>
<keyword evidence="4 7" id="KW-0812">Transmembrane</keyword>
<organism evidence="8 9">
    <name type="scientific">Bathymodiolus thermophilus thioautotrophic gill symbiont</name>
    <dbReference type="NCBI Taxonomy" id="2360"/>
    <lineage>
        <taxon>Bacteria</taxon>
        <taxon>Pseudomonadati</taxon>
        <taxon>Pseudomonadota</taxon>
        <taxon>Gammaproteobacteria</taxon>
        <taxon>sulfur-oxidizing symbionts</taxon>
    </lineage>
</organism>
<evidence type="ECO:0000256" key="2">
    <source>
        <dbReference type="ARBA" id="ARBA00007430"/>
    </source>
</evidence>
<evidence type="ECO:0000256" key="1">
    <source>
        <dbReference type="ARBA" id="ARBA00004651"/>
    </source>
</evidence>
<dbReference type="PANTHER" id="PTHR30250:SF10">
    <property type="entry name" value="LIPOPOLYSACCHARIDE BIOSYNTHESIS PROTEIN WZXC"/>
    <property type="match status" value="1"/>
</dbReference>
<gene>
    <name evidence="8" type="ORF">BGC33_03360</name>
</gene>
<dbReference type="EMBL" id="MIQH01000702">
    <property type="protein sequence ID" value="OIR24376.1"/>
    <property type="molecule type" value="Genomic_DNA"/>
</dbReference>
<evidence type="ECO:0000313" key="9">
    <source>
        <dbReference type="Proteomes" id="UP000182798"/>
    </source>
</evidence>
<feature type="transmembrane region" description="Helical" evidence="7">
    <location>
        <begin position="146"/>
        <end position="168"/>
    </location>
</feature>
<reference evidence="9" key="1">
    <citation type="submission" date="2016-09" db="EMBL/GenBank/DDBJ databases">
        <title>Genome Sequence of Bathymodiolus thermophilus sulfur-oxidizing gill endosymbiont.</title>
        <authorList>
            <person name="Ponnudurai R."/>
            <person name="Kleiner M."/>
            <person name="Sayavedra L."/>
            <person name="Thuermer A."/>
            <person name="Felbeck H."/>
            <person name="Schlueter R."/>
            <person name="Schweder T."/>
            <person name="Markert S."/>
        </authorList>
    </citation>
    <scope>NUCLEOTIDE SEQUENCE [LARGE SCALE GENOMIC DNA]</scope>
    <source>
        <strain evidence="9">BAT/CrabSpa'14</strain>
    </source>
</reference>
<dbReference type="GO" id="GO:0005886">
    <property type="term" value="C:plasma membrane"/>
    <property type="evidence" value="ECO:0007669"/>
    <property type="project" value="UniProtKB-SubCell"/>
</dbReference>
<evidence type="ECO:0000256" key="3">
    <source>
        <dbReference type="ARBA" id="ARBA00022475"/>
    </source>
</evidence>
<dbReference type="InterPro" id="IPR050833">
    <property type="entry name" value="Poly_Biosynth_Transport"/>
</dbReference>
<evidence type="ECO:0000313" key="8">
    <source>
        <dbReference type="EMBL" id="OIR24376.1"/>
    </source>
</evidence>
<protein>
    <submittedName>
        <fullName evidence="8">Uncharacterized protein</fullName>
    </submittedName>
</protein>
<dbReference type="PANTHER" id="PTHR30250">
    <property type="entry name" value="PST FAMILY PREDICTED COLANIC ACID TRANSPORTER"/>
    <property type="match status" value="1"/>
</dbReference>
<keyword evidence="6 7" id="KW-0472">Membrane</keyword>
<accession>A0A1J5TU77</accession>